<sequence length="45" mass="5223">MSRYRKLGHRLLLTYRTGFPLISTNTPCSIFLLHSTTIVRELTSK</sequence>
<organism evidence="1">
    <name type="scientific">Rhizophora mucronata</name>
    <name type="common">Asiatic mangrove</name>
    <dbReference type="NCBI Taxonomy" id="61149"/>
    <lineage>
        <taxon>Eukaryota</taxon>
        <taxon>Viridiplantae</taxon>
        <taxon>Streptophyta</taxon>
        <taxon>Embryophyta</taxon>
        <taxon>Tracheophyta</taxon>
        <taxon>Spermatophyta</taxon>
        <taxon>Magnoliopsida</taxon>
        <taxon>eudicotyledons</taxon>
        <taxon>Gunneridae</taxon>
        <taxon>Pentapetalae</taxon>
        <taxon>rosids</taxon>
        <taxon>fabids</taxon>
        <taxon>Malpighiales</taxon>
        <taxon>Rhizophoraceae</taxon>
        <taxon>Rhizophora</taxon>
    </lineage>
</organism>
<dbReference type="EMBL" id="GGEC01087719">
    <property type="protein sequence ID" value="MBX68203.1"/>
    <property type="molecule type" value="Transcribed_RNA"/>
</dbReference>
<accession>A0A2P2QMH9</accession>
<proteinExistence type="predicted"/>
<dbReference type="AlphaFoldDB" id="A0A2P2QMH9"/>
<name>A0A2P2QMH9_RHIMU</name>
<protein>
    <submittedName>
        <fullName evidence="1">Uncharacterized protein</fullName>
    </submittedName>
</protein>
<evidence type="ECO:0000313" key="1">
    <source>
        <dbReference type="EMBL" id="MBX68203.1"/>
    </source>
</evidence>
<reference evidence="1" key="1">
    <citation type="submission" date="2018-02" db="EMBL/GenBank/DDBJ databases">
        <title>Rhizophora mucronata_Transcriptome.</title>
        <authorList>
            <person name="Meera S.P."/>
            <person name="Sreeshan A."/>
            <person name="Augustine A."/>
        </authorList>
    </citation>
    <scope>NUCLEOTIDE SEQUENCE</scope>
    <source>
        <tissue evidence="1">Leaf</tissue>
    </source>
</reference>